<keyword evidence="1" id="KW-0812">Transmembrane</keyword>
<organism evidence="2 3">
    <name type="scientific">Colletotrichum limetticola</name>
    <dbReference type="NCBI Taxonomy" id="1209924"/>
    <lineage>
        <taxon>Eukaryota</taxon>
        <taxon>Fungi</taxon>
        <taxon>Dikarya</taxon>
        <taxon>Ascomycota</taxon>
        <taxon>Pezizomycotina</taxon>
        <taxon>Sordariomycetes</taxon>
        <taxon>Hypocreomycetidae</taxon>
        <taxon>Glomerellales</taxon>
        <taxon>Glomerellaceae</taxon>
        <taxon>Colletotrichum</taxon>
        <taxon>Colletotrichum acutatum species complex</taxon>
    </lineage>
</organism>
<accession>A0ABQ9P9G0</accession>
<dbReference type="Proteomes" id="UP001169217">
    <property type="component" value="Unassembled WGS sequence"/>
</dbReference>
<protein>
    <recommendedName>
        <fullName evidence="4">Major facilitator superfamily (MFS) profile domain-containing protein</fullName>
    </recommendedName>
</protein>
<sequence length="93" mass="10394">MAFTYILDSFKDLAGEGFVSAILIRNTMGFAFSYAVVPMINSIGLRDAFIVTAVLGVTFWALCLVMMYLGKPLRRMAAPHYWDMVEKHSLSGH</sequence>
<proteinExistence type="predicted"/>
<evidence type="ECO:0000256" key="1">
    <source>
        <dbReference type="SAM" id="Phobius"/>
    </source>
</evidence>
<feature type="transmembrane region" description="Helical" evidence="1">
    <location>
        <begin position="49"/>
        <end position="69"/>
    </location>
</feature>
<feature type="transmembrane region" description="Helical" evidence="1">
    <location>
        <begin position="17"/>
        <end position="37"/>
    </location>
</feature>
<evidence type="ECO:0000313" key="2">
    <source>
        <dbReference type="EMBL" id="KAK0368510.1"/>
    </source>
</evidence>
<gene>
    <name evidence="2" type="ORF">CLIM01_14139</name>
</gene>
<keyword evidence="1" id="KW-0472">Membrane</keyword>
<evidence type="ECO:0008006" key="4">
    <source>
        <dbReference type="Google" id="ProtNLM"/>
    </source>
</evidence>
<keyword evidence="3" id="KW-1185">Reference proteome</keyword>
<keyword evidence="1" id="KW-1133">Transmembrane helix</keyword>
<comment type="caution">
    <text evidence="2">The sequence shown here is derived from an EMBL/GenBank/DDBJ whole genome shotgun (WGS) entry which is preliminary data.</text>
</comment>
<dbReference type="EMBL" id="JARUPT010000834">
    <property type="protein sequence ID" value="KAK0368510.1"/>
    <property type="molecule type" value="Genomic_DNA"/>
</dbReference>
<evidence type="ECO:0000313" key="3">
    <source>
        <dbReference type="Proteomes" id="UP001169217"/>
    </source>
</evidence>
<reference evidence="2" key="1">
    <citation type="submission" date="2023-04" db="EMBL/GenBank/DDBJ databases">
        <title>Colletotrichum limetticola genome sequence.</title>
        <authorList>
            <person name="Baroncelli R."/>
        </authorList>
    </citation>
    <scope>NUCLEOTIDE SEQUENCE</scope>
    <source>
        <strain evidence="2">KLA-Anderson</strain>
    </source>
</reference>
<name>A0ABQ9P9G0_9PEZI</name>